<dbReference type="OrthoDB" id="3682662at2759"/>
<evidence type="ECO:0000313" key="3">
    <source>
        <dbReference type="EMBL" id="KAF2826919.1"/>
    </source>
</evidence>
<proteinExistence type="predicted"/>
<feature type="coiled-coil region" evidence="1">
    <location>
        <begin position="71"/>
        <end position="142"/>
    </location>
</feature>
<reference evidence="3" key="1">
    <citation type="journal article" date="2020" name="Stud. Mycol.">
        <title>101 Dothideomycetes genomes: a test case for predicting lifestyles and emergence of pathogens.</title>
        <authorList>
            <person name="Haridas S."/>
            <person name="Albert R."/>
            <person name="Binder M."/>
            <person name="Bloem J."/>
            <person name="Labutti K."/>
            <person name="Salamov A."/>
            <person name="Andreopoulos B."/>
            <person name="Baker S."/>
            <person name="Barry K."/>
            <person name="Bills G."/>
            <person name="Bluhm B."/>
            <person name="Cannon C."/>
            <person name="Castanera R."/>
            <person name="Culley D."/>
            <person name="Daum C."/>
            <person name="Ezra D."/>
            <person name="Gonzalez J."/>
            <person name="Henrissat B."/>
            <person name="Kuo A."/>
            <person name="Liang C."/>
            <person name="Lipzen A."/>
            <person name="Lutzoni F."/>
            <person name="Magnuson J."/>
            <person name="Mondo S."/>
            <person name="Nolan M."/>
            <person name="Ohm R."/>
            <person name="Pangilinan J."/>
            <person name="Park H.-J."/>
            <person name="Ramirez L."/>
            <person name="Alfaro M."/>
            <person name="Sun H."/>
            <person name="Tritt A."/>
            <person name="Yoshinaga Y."/>
            <person name="Zwiers L.-H."/>
            <person name="Turgeon B."/>
            <person name="Goodwin S."/>
            <person name="Spatafora J."/>
            <person name="Crous P."/>
            <person name="Grigoriev I."/>
        </authorList>
    </citation>
    <scope>NUCLEOTIDE SEQUENCE</scope>
    <source>
        <strain evidence="3">CBS 113818</strain>
    </source>
</reference>
<feature type="region of interest" description="Disordered" evidence="2">
    <location>
        <begin position="1"/>
        <end position="34"/>
    </location>
</feature>
<evidence type="ECO:0000313" key="4">
    <source>
        <dbReference type="Proteomes" id="UP000799424"/>
    </source>
</evidence>
<sequence>MASGASSQDTNTPSQPSSTPLAKPRTHPFHPTLSHTLPAQYDELKDRWISIAKLYYEASTAIMATDRAAGANSLRAEIKLLENDIKDYRDVVKGIRVEDLMAVYLVAGRQRWRAEQIAKEDIEDIESSLKEIEEKVREVKADIVHGFEQQ</sequence>
<feature type="compositionally biased region" description="Polar residues" evidence="2">
    <location>
        <begin position="1"/>
        <end position="20"/>
    </location>
</feature>
<dbReference type="AlphaFoldDB" id="A0A6A7A2D3"/>
<accession>A0A6A7A2D3</accession>
<gene>
    <name evidence="3" type="ORF">CC86DRAFT_291478</name>
</gene>
<dbReference type="Proteomes" id="UP000799424">
    <property type="component" value="Unassembled WGS sequence"/>
</dbReference>
<dbReference type="EMBL" id="MU006225">
    <property type="protein sequence ID" value="KAF2826919.1"/>
    <property type="molecule type" value="Genomic_DNA"/>
</dbReference>
<evidence type="ECO:0000256" key="1">
    <source>
        <dbReference type="SAM" id="Coils"/>
    </source>
</evidence>
<evidence type="ECO:0000256" key="2">
    <source>
        <dbReference type="SAM" id="MobiDB-lite"/>
    </source>
</evidence>
<protein>
    <submittedName>
        <fullName evidence="3">Uncharacterized protein</fullName>
    </submittedName>
</protein>
<keyword evidence="4" id="KW-1185">Reference proteome</keyword>
<name>A0A6A7A2D3_9PLEO</name>
<organism evidence="3 4">
    <name type="scientific">Ophiobolus disseminans</name>
    <dbReference type="NCBI Taxonomy" id="1469910"/>
    <lineage>
        <taxon>Eukaryota</taxon>
        <taxon>Fungi</taxon>
        <taxon>Dikarya</taxon>
        <taxon>Ascomycota</taxon>
        <taxon>Pezizomycotina</taxon>
        <taxon>Dothideomycetes</taxon>
        <taxon>Pleosporomycetidae</taxon>
        <taxon>Pleosporales</taxon>
        <taxon>Pleosporineae</taxon>
        <taxon>Phaeosphaeriaceae</taxon>
        <taxon>Ophiobolus</taxon>
    </lineage>
</organism>
<keyword evidence="1" id="KW-0175">Coiled coil</keyword>